<evidence type="ECO:0000313" key="3">
    <source>
        <dbReference type="Proteomes" id="UP000215914"/>
    </source>
</evidence>
<dbReference type="InParanoid" id="A0A251UUG1"/>
<proteinExistence type="predicted"/>
<evidence type="ECO:0000313" key="2">
    <source>
        <dbReference type="EMBL" id="OTG26412.1"/>
    </source>
</evidence>
<evidence type="ECO:0000313" key="1">
    <source>
        <dbReference type="EMBL" id="KAF5798163.1"/>
    </source>
</evidence>
<accession>A0A251UUG1</accession>
<reference evidence="1" key="3">
    <citation type="submission" date="2020-06" db="EMBL/GenBank/DDBJ databases">
        <title>Helianthus annuus Genome sequencing and assembly Release 2.</title>
        <authorList>
            <person name="Gouzy J."/>
            <person name="Langlade N."/>
            <person name="Munos S."/>
        </authorList>
    </citation>
    <scope>NUCLEOTIDE SEQUENCE</scope>
    <source>
        <tissue evidence="1">Leaves</tissue>
    </source>
</reference>
<protein>
    <submittedName>
        <fullName evidence="2">Uncharacterized protein</fullName>
    </submittedName>
</protein>
<dbReference type="EMBL" id="CM007894">
    <property type="protein sequence ID" value="OTG26412.1"/>
    <property type="molecule type" value="Genomic_DNA"/>
</dbReference>
<gene>
    <name evidence="2" type="ORF">HannXRQ_Chr05g0158381</name>
    <name evidence="1" type="ORF">HanXRQr2_Chr07g0289601</name>
</gene>
<sequence length="56" mass="6108">MKTLKLMDEVANPMGTTISFAASVISINSAPPPSPIDLHHFLPHTETTFLFGPEQE</sequence>
<dbReference type="AlphaFoldDB" id="A0A251UUG1"/>
<dbReference type="EMBL" id="MNCJ02000322">
    <property type="protein sequence ID" value="KAF5798163.1"/>
    <property type="molecule type" value="Genomic_DNA"/>
</dbReference>
<keyword evidence="3" id="KW-1185">Reference proteome</keyword>
<reference evidence="2" key="2">
    <citation type="submission" date="2017-02" db="EMBL/GenBank/DDBJ databases">
        <title>Sunflower complete genome.</title>
        <authorList>
            <person name="Langlade N."/>
            <person name="Munos S."/>
        </authorList>
    </citation>
    <scope>NUCLEOTIDE SEQUENCE [LARGE SCALE GENOMIC DNA]</scope>
    <source>
        <tissue evidence="2">Leaves</tissue>
    </source>
</reference>
<dbReference type="Proteomes" id="UP000215914">
    <property type="component" value="Chromosome 5"/>
</dbReference>
<organism evidence="2 3">
    <name type="scientific">Helianthus annuus</name>
    <name type="common">Common sunflower</name>
    <dbReference type="NCBI Taxonomy" id="4232"/>
    <lineage>
        <taxon>Eukaryota</taxon>
        <taxon>Viridiplantae</taxon>
        <taxon>Streptophyta</taxon>
        <taxon>Embryophyta</taxon>
        <taxon>Tracheophyta</taxon>
        <taxon>Spermatophyta</taxon>
        <taxon>Magnoliopsida</taxon>
        <taxon>eudicotyledons</taxon>
        <taxon>Gunneridae</taxon>
        <taxon>Pentapetalae</taxon>
        <taxon>asterids</taxon>
        <taxon>campanulids</taxon>
        <taxon>Asterales</taxon>
        <taxon>Asteraceae</taxon>
        <taxon>Asteroideae</taxon>
        <taxon>Heliantheae alliance</taxon>
        <taxon>Heliantheae</taxon>
        <taxon>Helianthus</taxon>
    </lineage>
</organism>
<name>A0A251UUG1_HELAN</name>
<reference evidence="1 3" key="1">
    <citation type="journal article" date="2017" name="Nature">
        <title>The sunflower genome provides insights into oil metabolism, flowering and Asterid evolution.</title>
        <authorList>
            <person name="Badouin H."/>
            <person name="Gouzy J."/>
            <person name="Grassa C.J."/>
            <person name="Murat F."/>
            <person name="Staton S.E."/>
            <person name="Cottret L."/>
            <person name="Lelandais-Briere C."/>
            <person name="Owens G.L."/>
            <person name="Carrere S."/>
            <person name="Mayjonade B."/>
            <person name="Legrand L."/>
            <person name="Gill N."/>
            <person name="Kane N.C."/>
            <person name="Bowers J.E."/>
            <person name="Hubner S."/>
            <person name="Bellec A."/>
            <person name="Berard A."/>
            <person name="Berges H."/>
            <person name="Blanchet N."/>
            <person name="Boniface M.C."/>
            <person name="Brunel D."/>
            <person name="Catrice O."/>
            <person name="Chaidir N."/>
            <person name="Claudel C."/>
            <person name="Donnadieu C."/>
            <person name="Faraut T."/>
            <person name="Fievet G."/>
            <person name="Helmstetter N."/>
            <person name="King M."/>
            <person name="Knapp S.J."/>
            <person name="Lai Z."/>
            <person name="Le Paslier M.C."/>
            <person name="Lippi Y."/>
            <person name="Lorenzon L."/>
            <person name="Mandel J.R."/>
            <person name="Marage G."/>
            <person name="Marchand G."/>
            <person name="Marquand E."/>
            <person name="Bret-Mestries E."/>
            <person name="Morien E."/>
            <person name="Nambeesan S."/>
            <person name="Nguyen T."/>
            <person name="Pegot-Espagnet P."/>
            <person name="Pouilly N."/>
            <person name="Raftis F."/>
            <person name="Sallet E."/>
            <person name="Schiex T."/>
            <person name="Thomas J."/>
            <person name="Vandecasteele C."/>
            <person name="Vares D."/>
            <person name="Vear F."/>
            <person name="Vautrin S."/>
            <person name="Crespi M."/>
            <person name="Mangin B."/>
            <person name="Burke J.M."/>
            <person name="Salse J."/>
            <person name="Munos S."/>
            <person name="Vincourt P."/>
            <person name="Rieseberg L.H."/>
            <person name="Langlade N.B."/>
        </authorList>
    </citation>
    <scope>NUCLEOTIDE SEQUENCE [LARGE SCALE GENOMIC DNA]</scope>
    <source>
        <strain evidence="3">cv. SF193</strain>
        <tissue evidence="1">Leaves</tissue>
    </source>
</reference>
<dbReference type="Gramene" id="mRNA:HanXRQr2_Chr07g0289601">
    <property type="protein sequence ID" value="mRNA:HanXRQr2_Chr07g0289601"/>
    <property type="gene ID" value="HanXRQr2_Chr07g0289601"/>
</dbReference>